<gene>
    <name evidence="3" type="ORF">DLM85_20780</name>
</gene>
<dbReference type="Pfam" id="PF13585">
    <property type="entry name" value="CHU_C"/>
    <property type="match status" value="1"/>
</dbReference>
<dbReference type="Pfam" id="PF19408">
    <property type="entry name" value="PKD_6"/>
    <property type="match status" value="4"/>
</dbReference>
<feature type="signal peptide" evidence="1">
    <location>
        <begin position="1"/>
        <end position="25"/>
    </location>
</feature>
<organism evidence="3 4">
    <name type="scientific">Hymenobacter edaphi</name>
    <dbReference type="NCBI Taxonomy" id="2211146"/>
    <lineage>
        <taxon>Bacteria</taxon>
        <taxon>Pseudomonadati</taxon>
        <taxon>Bacteroidota</taxon>
        <taxon>Cytophagia</taxon>
        <taxon>Cytophagales</taxon>
        <taxon>Hymenobacteraceae</taxon>
        <taxon>Hymenobacter</taxon>
    </lineage>
</organism>
<evidence type="ECO:0000259" key="2">
    <source>
        <dbReference type="SMART" id="SM00089"/>
    </source>
</evidence>
<keyword evidence="1" id="KW-0732">Signal</keyword>
<dbReference type="OrthoDB" id="898151at2"/>
<dbReference type="InterPro" id="IPR013783">
    <property type="entry name" value="Ig-like_fold"/>
</dbReference>
<evidence type="ECO:0000313" key="3">
    <source>
        <dbReference type="EMBL" id="RAK63444.1"/>
    </source>
</evidence>
<evidence type="ECO:0000256" key="1">
    <source>
        <dbReference type="SAM" id="SignalP"/>
    </source>
</evidence>
<dbReference type="InterPro" id="IPR026341">
    <property type="entry name" value="T9SS_type_B"/>
</dbReference>
<proteinExistence type="predicted"/>
<comment type="caution">
    <text evidence="3">The sequence shown here is derived from an EMBL/GenBank/DDBJ whole genome shotgun (WGS) entry which is preliminary data.</text>
</comment>
<dbReference type="NCBIfam" id="TIGR04131">
    <property type="entry name" value="Bac_Flav_CTERM"/>
    <property type="match status" value="1"/>
</dbReference>
<reference evidence="4" key="1">
    <citation type="submission" date="2018-05" db="EMBL/GenBank/DDBJ databases">
        <authorList>
            <person name="Nie L."/>
        </authorList>
    </citation>
    <scope>NUCLEOTIDE SEQUENCE [LARGE SCALE GENOMIC DNA]</scope>
    <source>
        <strain evidence="4">NL</strain>
    </source>
</reference>
<protein>
    <recommendedName>
        <fullName evidence="2">PKD/Chitinase domain-containing protein</fullName>
    </recommendedName>
</protein>
<accession>A0A328BCC2</accession>
<dbReference type="Proteomes" id="UP000248553">
    <property type="component" value="Unassembled WGS sequence"/>
</dbReference>
<sequence length="1895" mass="194223">MTKLFLRYGLLLLLLLGLAAPQAQASHLLGGEMTYTYLGALGTGTTPFRYRVTVLIYVNAALGGSTPSSVPDGRPQITVNFYNKSQNGILIRSLNMNRLSNPLIVPPGCTSAGTPVPVRLCRYEATVDLPVSFDGYYATYTDGTRNRGITNLANPSDSQQQTIYMEMAPPLLPNTSPTFSDTAVVVICQGDTSLFLNNAVDPDGDRLVYSLVTPYDRLVNNNQFTPPPIAVQYAGGYGPTTPFGTSPGNFASLNASTGLATYAVTQLGNYVVSVEVKEFRTINGQQVQVGATRREVQLVVRTCPPNNSPQFTASSVAQHLFTVEEGQTLNFTLGTTDADGNTVTLKANSVLLDGTGGYNATFGGQAGTVLPGALTGSASVVGAGGNASAAFRFTPRCGDARANPYDVVITATDQVNCNSKTIADVFQIQVTRTAAPTALSGDSVVCDASQVRTYTAAGPTPAGGYTWRVQGGTIQGSATGPAIQVRWNGTGQGRVTVRNISAFGCQSDSLSRTINIRPASTLAVTASVPSICAGQSVTLTATNGTTYTWTGGTGTPTSGSSITVSPTQTTTYSVSSGDGVCTTTRTITVTVNPLPQANVGATATPTVCSGESITLGAAAVAGQTYQWSPATGLSSATVANPTLTLTNATAAPITQTYTLTVTTTSTGCTSTAAVTVTVNPGATANAGTAPTFCSGESAQLGTAAVAGLTYQWSPATGLSSATVAQPTVTLTNTTAAPITQTYTVTTTTLLGCQATSQVVVTVNPLIVAQPGTNVAICSGASAQLGAAAVTGLTYQWSPATGLSSATAAQPTVTLTNTTAAPITQTYTLTTTSASTSCAGTATVTVTVNPRPQVAPNTPLTVCSGQAAALTGTTAAPGVTYAWTSATIGDLDNPASPTPTATVTNSTNASIVRTYTLTATNPAAVGGCTNTAVFTLTVNPAVNVNAGSNVTVCSGDTPPQLGAAPQAGYTYQWSPATGLSSATVANPTFTQTLAPGAGPQVITYTLTATTPERCSATAQVVVTLNPAAEAVAGTDQTICTGLTTQIGAPAEAGLTYQWSPATGLSSATAAQPTVSLTNASTTALLTQQYILTVRNSFGCSDRDTVLVTVNPTVVVTPGASPRSVCSGESITLGAPGLPGYRYQWSPATGLSSATVANPVFNQTLAPGSAPLTITYTLTATSPQNCPATAQVVVTLNPAVDVQAGPDVAICAGKSTRLGTPARTGYQYLWTPATNLSSATAAQPTFSTPLNGAAQTLRYVLRATTPQGCALTDTVVVTVNPRPANDSIQGTASVCPTVQGVAYSIRNPRNTAYQWIVSGGTIASGQGTPNITVNWGAASSTANVRAFQLNAATGCSSDTVAFPVRINSILLTQKPTGPLRVCQADGPYTYQTQLTAGSVYGWQIIGGTQVSTSGAAVVVNWTRTGIGKIVVTESSNPAGGRCLGTSDTLFVTVLPSPAALTVNGPARVCTGTAATFTVPSIASPTYQWTLNGTVVPGVVTNSVTFPTLAPGPYTLSVVATSSGGCASPAATRTFTVDPLPVAPTVTGPRSVCPEGLTGVTYSIGSASSTSTYQWTVVGGTVASGQGTGSVQVTFSGTAPTRSVAVTETSQFGCAGPATTIILPLDNATVALNAASVDQTTDRKITLTLSVADRSNNAGQVRILRRNAGSTTAFSQVATVANAASSYDDTSADADATAYEYRLELLNSCGTVLNSSNHTTMRLEVTGTQTGSGRAQDAVSLRWNAYQGFAVQRYEVYRQADGGPAELVQTVTPTTAPDYTVSFATSAAGFDQHYRVKAVGASQVSFSNEAGRAFTNELDFYNVMTPNGDNLNDQLTIKNVALYPGNTLAIYNRWGKQVYQTRNYQNTWTGDTQPAGTYYFMFTEASGKVTKGWFEIIR</sequence>
<dbReference type="InterPro" id="IPR022409">
    <property type="entry name" value="PKD/Chitinase_dom"/>
</dbReference>
<evidence type="ECO:0000313" key="4">
    <source>
        <dbReference type="Proteomes" id="UP000248553"/>
    </source>
</evidence>
<dbReference type="SMART" id="SM00089">
    <property type="entry name" value="PKD"/>
    <property type="match status" value="2"/>
</dbReference>
<dbReference type="RefSeq" id="WP_111480106.1">
    <property type="nucleotide sequence ID" value="NZ_QHKM01000009.1"/>
</dbReference>
<name>A0A328BCC2_9BACT</name>
<dbReference type="Gene3D" id="2.60.40.10">
    <property type="entry name" value="Immunoglobulins"/>
    <property type="match status" value="4"/>
</dbReference>
<dbReference type="InterPro" id="IPR045829">
    <property type="entry name" value="PKD_6"/>
</dbReference>
<feature type="domain" description="PKD/Chitinase" evidence="2">
    <location>
        <begin position="600"/>
        <end position="681"/>
    </location>
</feature>
<keyword evidence="4" id="KW-1185">Reference proteome</keyword>
<feature type="chain" id="PRO_5016250030" description="PKD/Chitinase domain-containing protein" evidence="1">
    <location>
        <begin position="26"/>
        <end position="1895"/>
    </location>
</feature>
<feature type="domain" description="PKD/Chitinase" evidence="2">
    <location>
        <begin position="521"/>
        <end position="592"/>
    </location>
</feature>
<dbReference type="EMBL" id="QHKM01000009">
    <property type="protein sequence ID" value="RAK63444.1"/>
    <property type="molecule type" value="Genomic_DNA"/>
</dbReference>